<reference evidence="2 3" key="1">
    <citation type="submission" date="2020-04" db="EMBL/GenBank/DDBJ databases">
        <title>Genome-Wide Identification of 5-Methylcytosine Sites in Bacterial Genomes By High-Throughput Sequencing of MspJI Restriction Fragments.</title>
        <authorList>
            <person name="Wu V."/>
        </authorList>
    </citation>
    <scope>NUCLEOTIDE SEQUENCE [LARGE SCALE GENOMIC DNA]</scope>
    <source>
        <strain evidence="2 3">CCAP 1403/13f</strain>
    </source>
</reference>
<evidence type="ECO:0000313" key="3">
    <source>
        <dbReference type="Proteomes" id="UP000502433"/>
    </source>
</evidence>
<evidence type="ECO:0000313" key="2">
    <source>
        <dbReference type="EMBL" id="QJB43542.1"/>
    </source>
</evidence>
<name>A0A6H2BVD1_DOLFA</name>
<gene>
    <name evidence="2" type="ORF">HGD76_04210</name>
</gene>
<dbReference type="RefSeq" id="WP_168695049.1">
    <property type="nucleotide sequence ID" value="NZ_CP051206.1"/>
</dbReference>
<organism evidence="2 3">
    <name type="scientific">Dolichospermum flos-aquae CCAP 1403/13F</name>
    <dbReference type="NCBI Taxonomy" id="315271"/>
    <lineage>
        <taxon>Bacteria</taxon>
        <taxon>Bacillati</taxon>
        <taxon>Cyanobacteriota</taxon>
        <taxon>Cyanophyceae</taxon>
        <taxon>Nostocales</taxon>
        <taxon>Aphanizomenonaceae</taxon>
        <taxon>Dolichospermum</taxon>
    </lineage>
</organism>
<dbReference type="AlphaFoldDB" id="A0A6H2BVD1"/>
<reference evidence="2 3" key="2">
    <citation type="submission" date="2020-04" db="EMBL/GenBank/DDBJ databases">
        <authorList>
            <person name="Fomenkov A."/>
            <person name="Anton B.P."/>
            <person name="Roberts R.J."/>
        </authorList>
    </citation>
    <scope>NUCLEOTIDE SEQUENCE [LARGE SCALE GENOMIC DNA]</scope>
    <source>
        <strain evidence="2 3">CCAP 1403/13f</strain>
    </source>
</reference>
<dbReference type="EMBL" id="CP051206">
    <property type="protein sequence ID" value="QJB43542.1"/>
    <property type="molecule type" value="Genomic_DNA"/>
</dbReference>
<dbReference type="Proteomes" id="UP000502433">
    <property type="component" value="Chromosome"/>
</dbReference>
<feature type="region of interest" description="Disordered" evidence="1">
    <location>
        <begin position="360"/>
        <end position="379"/>
    </location>
</feature>
<accession>A0A6H2BVD1</accession>
<sequence>MSSDSSNRYQSKLFNFVYQHSRRLTQKWENTVKNLQVATGLGVGSLLYPLYQLWQQNGTAKQLHSSNPPSSDAPIQIILDVVKNLPPGDADLPTSPKTNPFTFLGSLWEKIFPKPNFPTSENTLQQHIPTVQGIAIELQTRNLVLVSADNRIFDVFTPQQNVKLADRINSEISEYRYSLQLIAYQQKELLPKIDHLLNKLTDEDSIIARKSLLNPIKLFGFLDQLIANLETTTLVPVQKHSQEIVNHFQNQVNGLAVNHDDLKSPQLQISDLIAAAINYFFGGRNNYQLDSNSSPEKFQNKSDFKKVLSSNNQLDSRDSLGDNWLTWNDLFGETNTKLEESVQQPQAKREFPEIHRKIGQQATEPKNEEFPEIDSQTSQGFNFKPDWIDISATSLGYEKHPLEQILEWLDQSILWIEQIFTNMIYFFRGLLLGR</sequence>
<proteinExistence type="predicted"/>
<evidence type="ECO:0000256" key="1">
    <source>
        <dbReference type="SAM" id="MobiDB-lite"/>
    </source>
</evidence>
<protein>
    <submittedName>
        <fullName evidence="2">Uncharacterized protein</fullName>
    </submittedName>
</protein>
<dbReference type="KEGG" id="dfs:HGD76_04210"/>